<sequence>MKKIIQLSLMALVSIANSQQPKEGGSNWKIQTQKEWEASSDTAKNISFKNEQALSDSLVSSYKSIVKKYKKKKKARSIVFKQSAAWDNWKEIPTLAGDEIDNAQVFIPVKPGDYYLLGTYKAYQSTRLPDRTWKKSKYNVDDSQKGYHAWHSTDMKNWKHYGPVTNLRAKWVTTAEYVDGKFYIYYDFPNDQDPHLIIDEDLKDGKMGKDMGMVFPDPSHGSDCSILRDEDGLFHLIYENWDPIDARAHSFDSPLAGHAVSKDGIHDFKIMPTPAVDHRTTPTGKYGGFKHSSDKKPLQYEIHTPEQNAYGDWTNIKIGDRYYLFCDYDPVGEGIKLGYFSSDDINKQFVFGGSLGKGHPDPTIGFAEGKFYLIQQRGEVDFISSGPWVEGVEARVGVDTTGNGEINEWTKWQEIKEEYKQKPGFVRIIDKKPASIDLTDLPSGYGFSFEYRTQKIDELDTKVIMDEVKLLFK</sequence>
<evidence type="ECO:0000313" key="2">
    <source>
        <dbReference type="Proteomes" id="UP001176891"/>
    </source>
</evidence>
<proteinExistence type="predicted"/>
<protein>
    <submittedName>
        <fullName evidence="1">Uncharacterized protein</fullName>
    </submittedName>
</protein>
<organism evidence="1 2">
    <name type="scientific">Flavivirga amylovorans</name>
    <dbReference type="NCBI Taxonomy" id="870486"/>
    <lineage>
        <taxon>Bacteria</taxon>
        <taxon>Pseudomonadati</taxon>
        <taxon>Bacteroidota</taxon>
        <taxon>Flavobacteriia</taxon>
        <taxon>Flavobacteriales</taxon>
        <taxon>Flavobacteriaceae</taxon>
        <taxon>Flavivirga</taxon>
    </lineage>
</organism>
<dbReference type="SUPFAM" id="SSF75005">
    <property type="entry name" value="Arabinanase/levansucrase/invertase"/>
    <property type="match status" value="1"/>
</dbReference>
<dbReference type="RefSeq" id="WP_303280718.1">
    <property type="nucleotide sequence ID" value="NZ_BAABCZ010000016.1"/>
</dbReference>
<dbReference type="EMBL" id="JAUOEM010000001">
    <property type="protein sequence ID" value="MDO5986197.1"/>
    <property type="molecule type" value="Genomic_DNA"/>
</dbReference>
<comment type="caution">
    <text evidence="1">The sequence shown here is derived from an EMBL/GenBank/DDBJ whole genome shotgun (WGS) entry which is preliminary data.</text>
</comment>
<dbReference type="Gene3D" id="2.115.10.20">
    <property type="entry name" value="Glycosyl hydrolase domain, family 43"/>
    <property type="match status" value="1"/>
</dbReference>
<evidence type="ECO:0000313" key="1">
    <source>
        <dbReference type="EMBL" id="MDO5986197.1"/>
    </source>
</evidence>
<reference evidence="1" key="1">
    <citation type="submission" date="2023-07" db="EMBL/GenBank/DDBJ databases">
        <title>Two novel species in the genus Flavivirga.</title>
        <authorList>
            <person name="Kwon K."/>
        </authorList>
    </citation>
    <scope>NUCLEOTIDE SEQUENCE</scope>
    <source>
        <strain evidence="1">KACC 14157</strain>
    </source>
</reference>
<name>A0ABT8WXH3_9FLAO</name>
<keyword evidence="2" id="KW-1185">Reference proteome</keyword>
<dbReference type="InterPro" id="IPR023296">
    <property type="entry name" value="Glyco_hydro_beta-prop_sf"/>
</dbReference>
<gene>
    <name evidence="1" type="ORF">Q4Q39_02165</name>
</gene>
<dbReference type="Proteomes" id="UP001176891">
    <property type="component" value="Unassembled WGS sequence"/>
</dbReference>
<accession>A0ABT8WXH3</accession>